<dbReference type="OrthoDB" id="1928766at2759"/>
<accession>A0A7J0FAE0</accession>
<organism evidence="1 2">
    <name type="scientific">Actinidia rufa</name>
    <dbReference type="NCBI Taxonomy" id="165716"/>
    <lineage>
        <taxon>Eukaryota</taxon>
        <taxon>Viridiplantae</taxon>
        <taxon>Streptophyta</taxon>
        <taxon>Embryophyta</taxon>
        <taxon>Tracheophyta</taxon>
        <taxon>Spermatophyta</taxon>
        <taxon>Magnoliopsida</taxon>
        <taxon>eudicotyledons</taxon>
        <taxon>Gunneridae</taxon>
        <taxon>Pentapetalae</taxon>
        <taxon>asterids</taxon>
        <taxon>Ericales</taxon>
        <taxon>Actinidiaceae</taxon>
        <taxon>Actinidia</taxon>
    </lineage>
</organism>
<dbReference type="InterPro" id="IPR043502">
    <property type="entry name" value="DNA/RNA_pol_sf"/>
</dbReference>
<dbReference type="Gene3D" id="3.30.70.270">
    <property type="match status" value="1"/>
</dbReference>
<evidence type="ECO:0000313" key="1">
    <source>
        <dbReference type="EMBL" id="GFY95668.1"/>
    </source>
</evidence>
<name>A0A7J0FAE0_9ERIC</name>
<dbReference type="InterPro" id="IPR043128">
    <property type="entry name" value="Rev_trsase/Diguanyl_cyclase"/>
</dbReference>
<keyword evidence="2" id="KW-1185">Reference proteome</keyword>
<evidence type="ECO:0000313" key="2">
    <source>
        <dbReference type="Proteomes" id="UP000585474"/>
    </source>
</evidence>
<sequence>MDPHDYNVNNLKEFEYNEFEILSDDNAPKMDLNNSISPSTCMLDAPTSISNSMAPRKLRSYENNPPGKVRIQDFHVEGTTPLEGVLLETRRPQAEMVRETPPPPRSIGNVFQLSELFVAQFVINTKVLKGVNSLLILQNGKNETLRNYNKTYLEIYNEIKGCTEELAVVNYNLRLTLGNKTDNCKALKSFLDQLVQARHLKEFVDQEKTKAKILNESSIPTPIPWSSSYGVHSYDVKRILEDSKSSVEVMYYYLFKQLMLTKADLKSAQSPLVRFNAKAQWPYKNHNSQSLRGEAHGRGKGSPGRWVSKAKVVEDLIRYELGEPSLDLYFLVGSNMKEHEKTELIEFLRANIGGFTWTPYEMLRIDPKVIRHKLNIMPKAWPMKLQGRRSTTENMDALIEEVKKLNEASAIIEVLYPGWHLMGSTMDTYIDDMVVKRKEEGDHLKDLTKVVEILKEHKWRLNKTKCSFGVS</sequence>
<proteinExistence type="predicted"/>
<comment type="caution">
    <text evidence="1">The sequence shown here is derived from an EMBL/GenBank/DDBJ whole genome shotgun (WGS) entry which is preliminary data.</text>
</comment>
<evidence type="ECO:0008006" key="3">
    <source>
        <dbReference type="Google" id="ProtNLM"/>
    </source>
</evidence>
<dbReference type="Proteomes" id="UP000585474">
    <property type="component" value="Unassembled WGS sequence"/>
</dbReference>
<dbReference type="SUPFAM" id="SSF56672">
    <property type="entry name" value="DNA/RNA polymerases"/>
    <property type="match status" value="1"/>
</dbReference>
<gene>
    <name evidence="1" type="ORF">Acr_10g0010530</name>
</gene>
<reference evidence="1 2" key="1">
    <citation type="submission" date="2019-07" db="EMBL/GenBank/DDBJ databases">
        <title>De Novo Assembly of kiwifruit Actinidia rufa.</title>
        <authorList>
            <person name="Sugita-Konishi S."/>
            <person name="Sato K."/>
            <person name="Mori E."/>
            <person name="Abe Y."/>
            <person name="Kisaki G."/>
            <person name="Hamano K."/>
            <person name="Suezawa K."/>
            <person name="Otani M."/>
            <person name="Fukuda T."/>
            <person name="Manabe T."/>
            <person name="Gomi K."/>
            <person name="Tabuchi M."/>
            <person name="Akimitsu K."/>
            <person name="Kataoka I."/>
        </authorList>
    </citation>
    <scope>NUCLEOTIDE SEQUENCE [LARGE SCALE GENOMIC DNA]</scope>
    <source>
        <strain evidence="2">cv. Fuchu</strain>
    </source>
</reference>
<dbReference type="EMBL" id="BJWL01000010">
    <property type="protein sequence ID" value="GFY95668.1"/>
    <property type="molecule type" value="Genomic_DNA"/>
</dbReference>
<protein>
    <recommendedName>
        <fullName evidence="3">Reverse transcriptase domain-containing protein</fullName>
    </recommendedName>
</protein>
<dbReference type="AlphaFoldDB" id="A0A7J0FAE0"/>